<sequence length="320" mass="35630">MATTWMDEPQQVNHIAMRSKKTLELVLDEEPEDDFEAAPVANSSDKLVSTVSLTTGEYIEDLIREFFQVHGITDALHEFNNERPQLNRQKQAIEAKDRELALDTPRDEHLKSRLEALVKSWNASQHGIQLQVKKSKKERKPLKISSQQEIPEDALAFDFGVPGCTPKPRVQDLKSFGFDDLDEIVSPTEATAPPPPTLHLDKVKAKTHNKKVSIGTAGATPKKEYIFYRETPPSFVTESAEAAWEVMEKLSHDPAFEAVPEVQERLVELSSSEVGKYELGKRVQGLGANRDVCGIVVKKYGSKQCGMSGPGTIVIDTQVP</sequence>
<dbReference type="AlphaFoldDB" id="A0A6G0WK63"/>
<protein>
    <submittedName>
        <fullName evidence="1">Uncharacterized protein</fullName>
    </submittedName>
</protein>
<keyword evidence="2" id="KW-1185">Reference proteome</keyword>
<evidence type="ECO:0000313" key="2">
    <source>
        <dbReference type="Proteomes" id="UP000481153"/>
    </source>
</evidence>
<evidence type="ECO:0000313" key="1">
    <source>
        <dbReference type="EMBL" id="KAF0727638.1"/>
    </source>
</evidence>
<name>A0A6G0WK63_9STRA</name>
<comment type="caution">
    <text evidence="1">The sequence shown here is derived from an EMBL/GenBank/DDBJ whole genome shotgun (WGS) entry which is preliminary data.</text>
</comment>
<proteinExistence type="predicted"/>
<accession>A0A6G0WK63</accession>
<organism evidence="1 2">
    <name type="scientific">Aphanomyces euteiches</name>
    <dbReference type="NCBI Taxonomy" id="100861"/>
    <lineage>
        <taxon>Eukaryota</taxon>
        <taxon>Sar</taxon>
        <taxon>Stramenopiles</taxon>
        <taxon>Oomycota</taxon>
        <taxon>Saprolegniomycetes</taxon>
        <taxon>Saprolegniales</taxon>
        <taxon>Verrucalvaceae</taxon>
        <taxon>Aphanomyces</taxon>
    </lineage>
</organism>
<gene>
    <name evidence="1" type="ORF">Ae201684_014463</name>
</gene>
<reference evidence="1 2" key="1">
    <citation type="submission" date="2019-07" db="EMBL/GenBank/DDBJ databases">
        <title>Genomics analysis of Aphanomyces spp. identifies a new class of oomycete effector associated with host adaptation.</title>
        <authorList>
            <person name="Gaulin E."/>
        </authorList>
    </citation>
    <scope>NUCLEOTIDE SEQUENCE [LARGE SCALE GENOMIC DNA]</scope>
    <source>
        <strain evidence="1 2">ATCC 201684</strain>
    </source>
</reference>
<dbReference type="EMBL" id="VJMJ01000193">
    <property type="protein sequence ID" value="KAF0727638.1"/>
    <property type="molecule type" value="Genomic_DNA"/>
</dbReference>
<dbReference type="Proteomes" id="UP000481153">
    <property type="component" value="Unassembled WGS sequence"/>
</dbReference>
<dbReference type="VEuPathDB" id="FungiDB:AeMF1_020689"/>